<name>A0A6A8GH60_9EURY</name>
<organism evidence="2 3">
    <name type="scientific">Haloferax litoreum</name>
    <dbReference type="NCBI Taxonomy" id="2666140"/>
    <lineage>
        <taxon>Archaea</taxon>
        <taxon>Methanobacteriati</taxon>
        <taxon>Methanobacteriota</taxon>
        <taxon>Stenosarchaea group</taxon>
        <taxon>Halobacteria</taxon>
        <taxon>Halobacteriales</taxon>
        <taxon>Haloferacaceae</taxon>
        <taxon>Haloferax</taxon>
    </lineage>
</organism>
<keyword evidence="3" id="KW-1185">Reference proteome</keyword>
<gene>
    <name evidence="2" type="ORF">GJR96_09310</name>
</gene>
<dbReference type="AlphaFoldDB" id="A0A6A8GH60"/>
<sequence>MGDVAVTANGHTHAMAVDSLDGDIDIDVDADRHPHVRLPADVHVFYVDDRFETDGGATPTTRTRVAGYGLSGSVRDYAMSGALLLASITGWLWGSASGAVQFTALLTGLVAAGLGLLAYRSATAGVNHVGE</sequence>
<keyword evidence="1" id="KW-0472">Membrane</keyword>
<reference evidence="2 3" key="1">
    <citation type="submission" date="2019-11" db="EMBL/GenBank/DDBJ databases">
        <title>Whole genome sequence of Haloferax sp. MBLA0076.</title>
        <authorList>
            <person name="Seo M.-J."/>
            <person name="Cho E.-S."/>
        </authorList>
    </citation>
    <scope>NUCLEOTIDE SEQUENCE [LARGE SCALE GENOMIC DNA]</scope>
    <source>
        <strain evidence="2 3">MBLA0076</strain>
    </source>
</reference>
<evidence type="ECO:0000313" key="3">
    <source>
        <dbReference type="Proteomes" id="UP000439022"/>
    </source>
</evidence>
<feature type="transmembrane region" description="Helical" evidence="1">
    <location>
        <begin position="99"/>
        <end position="119"/>
    </location>
</feature>
<proteinExistence type="predicted"/>
<accession>A0A6A8GH60</accession>
<keyword evidence="1" id="KW-1133">Transmembrane helix</keyword>
<dbReference type="Proteomes" id="UP000439022">
    <property type="component" value="Unassembled WGS sequence"/>
</dbReference>
<keyword evidence="1" id="KW-0812">Transmembrane</keyword>
<dbReference type="RefSeq" id="WP_151162689.1">
    <property type="nucleotide sequence ID" value="NZ_WKJO01000001.1"/>
</dbReference>
<protein>
    <submittedName>
        <fullName evidence="2">Uncharacterized protein</fullName>
    </submittedName>
</protein>
<feature type="transmembrane region" description="Helical" evidence="1">
    <location>
        <begin position="77"/>
        <end position="93"/>
    </location>
</feature>
<dbReference type="EMBL" id="WKJO01000001">
    <property type="protein sequence ID" value="MRX22151.1"/>
    <property type="molecule type" value="Genomic_DNA"/>
</dbReference>
<comment type="caution">
    <text evidence="2">The sequence shown here is derived from an EMBL/GenBank/DDBJ whole genome shotgun (WGS) entry which is preliminary data.</text>
</comment>
<evidence type="ECO:0000313" key="2">
    <source>
        <dbReference type="EMBL" id="MRX22151.1"/>
    </source>
</evidence>
<evidence type="ECO:0000256" key="1">
    <source>
        <dbReference type="SAM" id="Phobius"/>
    </source>
</evidence>